<dbReference type="AlphaFoldDB" id="A0A9X3YJR1"/>
<dbReference type="InterPro" id="IPR008535">
    <property type="entry name" value="DUF817"/>
</dbReference>
<feature type="transmembrane region" description="Helical" evidence="1">
    <location>
        <begin position="52"/>
        <end position="71"/>
    </location>
</feature>
<accession>A0A9X3YJR1</accession>
<organism evidence="2 3">
    <name type="scientific">Tahibacter soli</name>
    <dbReference type="NCBI Taxonomy" id="2983605"/>
    <lineage>
        <taxon>Bacteria</taxon>
        <taxon>Pseudomonadati</taxon>
        <taxon>Pseudomonadota</taxon>
        <taxon>Gammaproteobacteria</taxon>
        <taxon>Lysobacterales</taxon>
        <taxon>Rhodanobacteraceae</taxon>
        <taxon>Tahibacter</taxon>
    </lineage>
</organism>
<keyword evidence="3" id="KW-1185">Reference proteome</keyword>
<gene>
    <name evidence="2" type="ORF">OD750_007865</name>
</gene>
<evidence type="ECO:0000313" key="2">
    <source>
        <dbReference type="EMBL" id="MDC8012460.1"/>
    </source>
</evidence>
<protein>
    <submittedName>
        <fullName evidence="2">DUF817 domain-containing protein</fullName>
    </submittedName>
</protein>
<proteinExistence type="predicted"/>
<feature type="transmembrane region" description="Helical" evidence="1">
    <location>
        <begin position="243"/>
        <end position="260"/>
    </location>
</feature>
<keyword evidence="1" id="KW-0812">Transmembrane</keyword>
<dbReference type="RefSeq" id="WP_263542059.1">
    <property type="nucleotide sequence ID" value="NZ_JAOVZO020000009.1"/>
</dbReference>
<dbReference type="EMBL" id="JAOVZO020000009">
    <property type="protein sequence ID" value="MDC8012460.1"/>
    <property type="molecule type" value="Genomic_DNA"/>
</dbReference>
<dbReference type="Proteomes" id="UP001139971">
    <property type="component" value="Unassembled WGS sequence"/>
</dbReference>
<feature type="transmembrane region" description="Helical" evidence="1">
    <location>
        <begin position="27"/>
        <end position="46"/>
    </location>
</feature>
<sequence>MESITARAGGALHTFAAEFLAFGLKQAASCLFAGGFFAILVVSTWLPPGPLPRYDLILAAALALQAVLVAARLETRDELKTICLFHALGFALEVFKTHPAIGSWSYPEPGWTKLFGVPLYSGFMYAAVASYMIQSWRHLDLELVHAPNARASALVAGAIYANFFTHHWLPDLRWPLACVLVALFARTRVRFTPWRVRCSMPLVLSFVLIGFFVWLAENIATYFGAWLYPNQHGGWRIVHAGKITSWILLASITFVVVADLKHYRAQRLSRKT</sequence>
<feature type="transmembrane region" description="Helical" evidence="1">
    <location>
        <begin position="201"/>
        <end position="223"/>
    </location>
</feature>
<comment type="caution">
    <text evidence="2">The sequence shown here is derived from an EMBL/GenBank/DDBJ whole genome shotgun (WGS) entry which is preliminary data.</text>
</comment>
<reference evidence="2" key="1">
    <citation type="submission" date="2023-02" db="EMBL/GenBank/DDBJ databases">
        <title>Tahibacter soli sp. nov. isolated from soil.</title>
        <authorList>
            <person name="Baek J.H."/>
            <person name="Lee J.K."/>
            <person name="Choi D.G."/>
            <person name="Jeon C.O."/>
        </authorList>
    </citation>
    <scope>NUCLEOTIDE SEQUENCE</scope>
    <source>
        <strain evidence="2">BL</strain>
    </source>
</reference>
<keyword evidence="1" id="KW-0472">Membrane</keyword>
<dbReference type="Pfam" id="PF05675">
    <property type="entry name" value="DUF817"/>
    <property type="match status" value="1"/>
</dbReference>
<evidence type="ECO:0000256" key="1">
    <source>
        <dbReference type="SAM" id="Phobius"/>
    </source>
</evidence>
<name>A0A9X3YJR1_9GAMM</name>
<dbReference type="PIRSF" id="PIRSF009141">
    <property type="entry name" value="UCP009141"/>
    <property type="match status" value="1"/>
</dbReference>
<evidence type="ECO:0000313" key="3">
    <source>
        <dbReference type="Proteomes" id="UP001139971"/>
    </source>
</evidence>
<keyword evidence="1" id="KW-1133">Transmembrane helix</keyword>